<evidence type="ECO:0000313" key="2">
    <source>
        <dbReference type="Proteomes" id="UP001198565"/>
    </source>
</evidence>
<keyword evidence="2" id="KW-1185">Reference proteome</keyword>
<comment type="caution">
    <text evidence="1">The sequence shown here is derived from an EMBL/GenBank/DDBJ whole genome shotgun (WGS) entry which is preliminary data.</text>
</comment>
<dbReference type="Pfam" id="PF19086">
    <property type="entry name" value="Terpene_syn_C_2"/>
    <property type="match status" value="1"/>
</dbReference>
<name>A0ABS7QUX6_9ACTN</name>
<dbReference type="Proteomes" id="UP001198565">
    <property type="component" value="Unassembled WGS sequence"/>
</dbReference>
<gene>
    <name evidence="1" type="ORF">K7472_19480</name>
</gene>
<dbReference type="RefSeq" id="WP_222979778.1">
    <property type="nucleotide sequence ID" value="NZ_JAINVZ010000013.1"/>
</dbReference>
<protein>
    <submittedName>
        <fullName evidence="1">Terpene synthase family protein</fullName>
    </submittedName>
</protein>
<dbReference type="InterPro" id="IPR008949">
    <property type="entry name" value="Isoprenoid_synthase_dom_sf"/>
</dbReference>
<dbReference type="Gene3D" id="1.10.600.10">
    <property type="entry name" value="Farnesyl Diphosphate Synthase"/>
    <property type="match status" value="1"/>
</dbReference>
<accession>A0ABS7QUX6</accession>
<sequence length="320" mass="34837">MNDDAIAVGAAAAEGHGYEFAGVTDRRLFEQLHAWSNANCTCPQDAAGHRSQCYVAAVFSAFCAPEQATPDEVFISAKCALLFFLVDDGLPGQLTEFDRLLATGGDPQANEPTACLASVLEDLHARGCETRWFHTTVRAWASSMRHEQTLDIRDVTPEEYHVLRRETIFVSCMVACWMSLARISTPAKLLAARAELLELAIRIVTIVNDLGSLQADAALAEVTEAARGGLVAINTILLRERVLGSRERAVSEAMNHHGALVEGFRTRGHDLAGDRHAGQQVPDLLTVLRAVINGNLQGTRHLTAERYPGGAQLLQRLEFV</sequence>
<dbReference type="EMBL" id="JAINVZ010000013">
    <property type="protein sequence ID" value="MBY8887017.1"/>
    <property type="molecule type" value="Genomic_DNA"/>
</dbReference>
<dbReference type="SUPFAM" id="SSF48576">
    <property type="entry name" value="Terpenoid synthases"/>
    <property type="match status" value="1"/>
</dbReference>
<organism evidence="1 2">
    <name type="scientific">Streptantibioticus parmotrematis</name>
    <dbReference type="NCBI Taxonomy" id="2873249"/>
    <lineage>
        <taxon>Bacteria</taxon>
        <taxon>Bacillati</taxon>
        <taxon>Actinomycetota</taxon>
        <taxon>Actinomycetes</taxon>
        <taxon>Kitasatosporales</taxon>
        <taxon>Streptomycetaceae</taxon>
        <taxon>Streptantibioticus</taxon>
    </lineage>
</organism>
<evidence type="ECO:0000313" key="1">
    <source>
        <dbReference type="EMBL" id="MBY8887017.1"/>
    </source>
</evidence>
<reference evidence="1 2" key="1">
    <citation type="submission" date="2021-08" db="EMBL/GenBank/DDBJ databases">
        <title>Streptomyces sp. PTM05 isolated from lichen.</title>
        <authorList>
            <person name="Somphong A."/>
            <person name="Phongsopitanun W."/>
            <person name="Tanasupawat S."/>
        </authorList>
    </citation>
    <scope>NUCLEOTIDE SEQUENCE [LARGE SCALE GENOMIC DNA]</scope>
    <source>
        <strain evidence="1 2">Ptm05</strain>
    </source>
</reference>
<proteinExistence type="predicted"/>